<evidence type="ECO:0000256" key="1">
    <source>
        <dbReference type="SAM" id="SignalP"/>
    </source>
</evidence>
<evidence type="ECO:0000259" key="2">
    <source>
        <dbReference type="Pfam" id="PF14368"/>
    </source>
</evidence>
<feature type="signal peptide" evidence="1">
    <location>
        <begin position="1"/>
        <end position="29"/>
    </location>
</feature>
<dbReference type="CDD" id="cd00010">
    <property type="entry name" value="AAI_LTSS"/>
    <property type="match status" value="1"/>
</dbReference>
<dbReference type="InterPro" id="IPR039265">
    <property type="entry name" value="DIR1-like"/>
</dbReference>
<keyword evidence="5" id="KW-1185">Reference proteome</keyword>
<dbReference type="EMBL" id="JACGCM010000347">
    <property type="protein sequence ID" value="KAF6173485.1"/>
    <property type="molecule type" value="Genomic_DNA"/>
</dbReference>
<dbReference type="Gene3D" id="1.10.110.10">
    <property type="entry name" value="Plant lipid-transfer and hydrophobic proteins"/>
    <property type="match status" value="1"/>
</dbReference>
<evidence type="ECO:0000313" key="4">
    <source>
        <dbReference type="EMBL" id="KAF6173486.1"/>
    </source>
</evidence>
<dbReference type="AlphaFoldDB" id="A0A7J7P225"/>
<keyword evidence="1" id="KW-0732">Signal</keyword>
<dbReference type="Proteomes" id="UP000541444">
    <property type="component" value="Unassembled WGS sequence"/>
</dbReference>
<dbReference type="PANTHER" id="PTHR33122:SF13">
    <property type="entry name" value="BIFUNCTIONAL INHIBITOR_LIPID-TRANSFER PROTEIN_SEED STORAGE 2S ALBUMIN SUPERFAMILY PROTEIN"/>
    <property type="match status" value="1"/>
</dbReference>
<dbReference type="GO" id="GO:0005504">
    <property type="term" value="F:fatty acid binding"/>
    <property type="evidence" value="ECO:0007669"/>
    <property type="project" value="InterPro"/>
</dbReference>
<gene>
    <name evidence="3" type="ORF">GIB67_027180</name>
    <name evidence="4" type="ORF">GIB67_027181</name>
</gene>
<accession>A0A7J7P225</accession>
<dbReference type="OrthoDB" id="1917294at2759"/>
<dbReference type="Pfam" id="PF14368">
    <property type="entry name" value="LTP_2"/>
    <property type="match status" value="1"/>
</dbReference>
<protein>
    <recommendedName>
        <fullName evidence="2">Bifunctional inhibitor/plant lipid transfer protein/seed storage helical domain-containing protein</fullName>
    </recommendedName>
</protein>
<dbReference type="InterPro" id="IPR016140">
    <property type="entry name" value="Bifunc_inhib/LTP/seed_store"/>
</dbReference>
<dbReference type="SUPFAM" id="SSF47699">
    <property type="entry name" value="Bifunctional inhibitor/lipid-transfer protein/seed storage 2S albumin"/>
    <property type="match status" value="1"/>
</dbReference>
<evidence type="ECO:0000313" key="5">
    <source>
        <dbReference type="Proteomes" id="UP000541444"/>
    </source>
</evidence>
<proteinExistence type="predicted"/>
<dbReference type="GO" id="GO:0009627">
    <property type="term" value="P:systemic acquired resistance"/>
    <property type="evidence" value="ECO:0007669"/>
    <property type="project" value="InterPro"/>
</dbReference>
<reference evidence="3 5" key="1">
    <citation type="journal article" date="2020" name="IScience">
        <title>Genome Sequencing of the Endangered Kingdonia uniflora (Circaeasteraceae, Ranunculales) Reveals Potential Mechanisms of Evolutionary Specialization.</title>
        <authorList>
            <person name="Sun Y."/>
            <person name="Deng T."/>
            <person name="Zhang A."/>
            <person name="Moore M.J."/>
            <person name="Landis J.B."/>
            <person name="Lin N."/>
            <person name="Zhang H."/>
            <person name="Zhang X."/>
            <person name="Huang J."/>
            <person name="Zhang X."/>
            <person name="Sun H."/>
            <person name="Wang H."/>
        </authorList>
    </citation>
    <scope>NUCLEOTIDE SEQUENCE [LARGE SCALE GENOMIC DNA]</scope>
    <source>
        <strain evidence="3">TB1705</strain>
        <tissue evidence="3">Leaf</tissue>
    </source>
</reference>
<feature type="domain" description="Bifunctional inhibitor/plant lipid transfer protein/seed storage helical" evidence="2">
    <location>
        <begin position="16"/>
        <end position="110"/>
    </location>
</feature>
<dbReference type="PANTHER" id="PTHR33122">
    <property type="entry name" value="LIPID BINDING PROTEIN-RELATED"/>
    <property type="match status" value="1"/>
</dbReference>
<dbReference type="InterPro" id="IPR036312">
    <property type="entry name" value="Bifun_inhib/LTP/seed_sf"/>
</dbReference>
<name>A0A7J7P225_9MAGN</name>
<evidence type="ECO:0000313" key="3">
    <source>
        <dbReference type="EMBL" id="KAF6173485.1"/>
    </source>
</evidence>
<sequence length="120" mass="12809">MAFNSKSLSLSTIILFLVIHAYIVREARAAGECGRTPVDTAAKTLIPCLGATKNIRAKVTPLCCSRVVSSLRNPKCLCAIFLSPLGKAAGINLAIAITIPKRCNIENRPIGAKCGKYRLP</sequence>
<comment type="caution">
    <text evidence="3">The sequence shown here is derived from an EMBL/GenBank/DDBJ whole genome shotgun (WGS) entry which is preliminary data.</text>
</comment>
<feature type="chain" id="PRO_5033913395" description="Bifunctional inhibitor/plant lipid transfer protein/seed storage helical domain-containing protein" evidence="1">
    <location>
        <begin position="30"/>
        <end position="120"/>
    </location>
</feature>
<dbReference type="EMBL" id="JACGCM010000347">
    <property type="protein sequence ID" value="KAF6173486.1"/>
    <property type="molecule type" value="Genomic_DNA"/>
</dbReference>
<organism evidence="3 5">
    <name type="scientific">Kingdonia uniflora</name>
    <dbReference type="NCBI Taxonomy" id="39325"/>
    <lineage>
        <taxon>Eukaryota</taxon>
        <taxon>Viridiplantae</taxon>
        <taxon>Streptophyta</taxon>
        <taxon>Embryophyta</taxon>
        <taxon>Tracheophyta</taxon>
        <taxon>Spermatophyta</taxon>
        <taxon>Magnoliopsida</taxon>
        <taxon>Ranunculales</taxon>
        <taxon>Circaeasteraceae</taxon>
        <taxon>Kingdonia</taxon>
    </lineage>
</organism>